<protein>
    <submittedName>
        <fullName evidence="1">Uncharacterized protein</fullName>
    </submittedName>
</protein>
<organism evidence="1 2">
    <name type="scientific">Sinanodonta woodiana</name>
    <name type="common">Chinese pond mussel</name>
    <name type="synonym">Anodonta woodiana</name>
    <dbReference type="NCBI Taxonomy" id="1069815"/>
    <lineage>
        <taxon>Eukaryota</taxon>
        <taxon>Metazoa</taxon>
        <taxon>Spiralia</taxon>
        <taxon>Lophotrochozoa</taxon>
        <taxon>Mollusca</taxon>
        <taxon>Bivalvia</taxon>
        <taxon>Autobranchia</taxon>
        <taxon>Heteroconchia</taxon>
        <taxon>Palaeoheterodonta</taxon>
        <taxon>Unionida</taxon>
        <taxon>Unionoidea</taxon>
        <taxon>Unionidae</taxon>
        <taxon>Unioninae</taxon>
        <taxon>Sinanodonta</taxon>
    </lineage>
</organism>
<sequence>SCQALPVSHWNDQLNCYPGHVDVFNYVVTGETEPFYISLDPGPVKLFYKT</sequence>
<evidence type="ECO:0000313" key="2">
    <source>
        <dbReference type="Proteomes" id="UP001634394"/>
    </source>
</evidence>
<dbReference type="Proteomes" id="UP001634394">
    <property type="component" value="Unassembled WGS sequence"/>
</dbReference>
<comment type="caution">
    <text evidence="1">The sequence shown here is derived from an EMBL/GenBank/DDBJ whole genome shotgun (WGS) entry which is preliminary data.</text>
</comment>
<evidence type="ECO:0000313" key="1">
    <source>
        <dbReference type="EMBL" id="KAL3866635.1"/>
    </source>
</evidence>
<name>A0ABD3W203_SINWO</name>
<reference evidence="1 2" key="1">
    <citation type="submission" date="2024-11" db="EMBL/GenBank/DDBJ databases">
        <title>Chromosome-level genome assembly of the freshwater bivalve Anodonta woodiana.</title>
        <authorList>
            <person name="Chen X."/>
        </authorList>
    </citation>
    <scope>NUCLEOTIDE SEQUENCE [LARGE SCALE GENOMIC DNA]</scope>
    <source>
        <strain evidence="1">MN2024</strain>
        <tissue evidence="1">Gills</tissue>
    </source>
</reference>
<dbReference type="AlphaFoldDB" id="A0ABD3W203"/>
<keyword evidence="2" id="KW-1185">Reference proteome</keyword>
<gene>
    <name evidence="1" type="ORF">ACJMK2_043919</name>
</gene>
<accession>A0ABD3W203</accession>
<proteinExistence type="predicted"/>
<feature type="non-terminal residue" evidence="1">
    <location>
        <position position="1"/>
    </location>
</feature>
<feature type="non-terminal residue" evidence="1">
    <location>
        <position position="50"/>
    </location>
</feature>
<dbReference type="EMBL" id="JBJQND010000009">
    <property type="protein sequence ID" value="KAL3866635.1"/>
    <property type="molecule type" value="Genomic_DNA"/>
</dbReference>